<evidence type="ECO:0000256" key="7">
    <source>
        <dbReference type="ARBA" id="ARBA00022692"/>
    </source>
</evidence>
<gene>
    <name evidence="13" type="ORF">P6P90_09070</name>
</gene>
<evidence type="ECO:0000256" key="9">
    <source>
        <dbReference type="ARBA" id="ARBA00023136"/>
    </source>
</evidence>
<keyword evidence="5" id="KW-0813">Transport</keyword>
<evidence type="ECO:0000256" key="11">
    <source>
        <dbReference type="SAM" id="Phobius"/>
    </source>
</evidence>
<comment type="similarity">
    <text evidence="2">Belongs to the ABC-4 integral membrane protein family. HrtB subfamily.</text>
</comment>
<name>A0ABT6H416_9BACI</name>
<evidence type="ECO:0000313" key="14">
    <source>
        <dbReference type="Proteomes" id="UP001218246"/>
    </source>
</evidence>
<evidence type="ECO:0000256" key="8">
    <source>
        <dbReference type="ARBA" id="ARBA00022989"/>
    </source>
</evidence>
<comment type="caution">
    <text evidence="13">The sequence shown here is derived from an EMBL/GenBank/DDBJ whole genome shotgun (WGS) entry which is preliminary data.</text>
</comment>
<keyword evidence="9 11" id="KW-0472">Membrane</keyword>
<keyword evidence="7 11" id="KW-0812">Transmembrane</keyword>
<dbReference type="PANTHER" id="PTHR43738">
    <property type="entry name" value="ABC TRANSPORTER, MEMBRANE PROTEIN"/>
    <property type="match status" value="1"/>
</dbReference>
<feature type="transmembrane region" description="Helical" evidence="11">
    <location>
        <begin position="287"/>
        <end position="311"/>
    </location>
</feature>
<evidence type="ECO:0000256" key="1">
    <source>
        <dbReference type="ARBA" id="ARBA00004651"/>
    </source>
</evidence>
<protein>
    <recommendedName>
        <fullName evidence="4">Putative hemin transport system permease protein HrtB</fullName>
    </recommendedName>
</protein>
<evidence type="ECO:0000256" key="5">
    <source>
        <dbReference type="ARBA" id="ARBA00022448"/>
    </source>
</evidence>
<keyword evidence="8 11" id="KW-1133">Transmembrane helix</keyword>
<comment type="subunit">
    <text evidence="3">The complex is composed of two ATP-binding proteins (HrtA), two transmembrane proteins (HrtB) and a solute-binding protein.</text>
</comment>
<comment type="function">
    <text evidence="10">Part of the ABC transporter complex hrt involved in hemin import. Responsible for the translocation of the substrate across the membrane.</text>
</comment>
<evidence type="ECO:0000256" key="10">
    <source>
        <dbReference type="ARBA" id="ARBA00024973"/>
    </source>
</evidence>
<evidence type="ECO:0000256" key="4">
    <source>
        <dbReference type="ARBA" id="ARBA00016962"/>
    </source>
</evidence>
<organism evidence="13 14">
    <name type="scientific">Ectobacillus antri</name>
    <dbReference type="NCBI Taxonomy" id="2486280"/>
    <lineage>
        <taxon>Bacteria</taxon>
        <taxon>Bacillati</taxon>
        <taxon>Bacillota</taxon>
        <taxon>Bacilli</taxon>
        <taxon>Bacillales</taxon>
        <taxon>Bacillaceae</taxon>
        <taxon>Ectobacillus</taxon>
    </lineage>
</organism>
<evidence type="ECO:0000256" key="3">
    <source>
        <dbReference type="ARBA" id="ARBA00011131"/>
    </source>
</evidence>
<dbReference type="PANTHER" id="PTHR43738:SF1">
    <property type="entry name" value="HEMIN TRANSPORT SYSTEM PERMEASE PROTEIN HRTB-RELATED"/>
    <property type="match status" value="1"/>
</dbReference>
<keyword evidence="14" id="KW-1185">Reference proteome</keyword>
<dbReference type="Proteomes" id="UP001218246">
    <property type="component" value="Unassembled WGS sequence"/>
</dbReference>
<dbReference type="Pfam" id="PF02687">
    <property type="entry name" value="FtsX"/>
    <property type="match status" value="1"/>
</dbReference>
<feature type="transmembrane region" description="Helical" evidence="11">
    <location>
        <begin position="244"/>
        <end position="266"/>
    </location>
</feature>
<proteinExistence type="inferred from homology"/>
<evidence type="ECO:0000256" key="6">
    <source>
        <dbReference type="ARBA" id="ARBA00022475"/>
    </source>
</evidence>
<dbReference type="InterPro" id="IPR003838">
    <property type="entry name" value="ABC3_permease_C"/>
</dbReference>
<sequence length="366" mass="39775">MFLAIRELRHGKFRYLLIGCIMLLVSWLTFIVSGLANGLALDNASAMKNMKGDYVLLQKQAEQKLARSVLPPTLLEEVQQHAEQAASLTQATLTLTTEKQNKKIDVTVFGTEADSILMPTVTEGKSLGQVGKQEVIADISLKENGIKIGDILQNEDSEIKVKVVGFAKGQLFSHMPVLYTDNGSFRNLMKLTGKQTKPSYNAIVIEGTPDIKKTLETKISDVEVITKEEATHGIPGYKEEQGSLTMMITFLVIIAAFVQAVFFYVITLQKTNQFGILKAIGAKTSYLARNLIGQVLLLASGAVIVSILLTFGTSALLPASIPFELNGSMLLQYSGLLITVAVGGALLSLRRIAKIDAIEAIGRMEV</sequence>
<evidence type="ECO:0000313" key="13">
    <source>
        <dbReference type="EMBL" id="MDG5754124.1"/>
    </source>
</evidence>
<dbReference type="EMBL" id="JARULN010000006">
    <property type="protein sequence ID" value="MDG5754124.1"/>
    <property type="molecule type" value="Genomic_DNA"/>
</dbReference>
<evidence type="ECO:0000256" key="2">
    <source>
        <dbReference type="ARBA" id="ARBA00008697"/>
    </source>
</evidence>
<comment type="subcellular location">
    <subcellularLocation>
        <location evidence="1">Cell membrane</location>
        <topology evidence="1">Multi-pass membrane protein</topology>
    </subcellularLocation>
</comment>
<evidence type="ECO:0000259" key="12">
    <source>
        <dbReference type="Pfam" id="PF02687"/>
    </source>
</evidence>
<keyword evidence="6" id="KW-1003">Cell membrane</keyword>
<feature type="transmembrane region" description="Helical" evidence="11">
    <location>
        <begin position="331"/>
        <end position="349"/>
    </location>
</feature>
<dbReference type="RefSeq" id="WP_124564710.1">
    <property type="nucleotide sequence ID" value="NZ_JARRRY010000005.1"/>
</dbReference>
<accession>A0ABT6H416</accession>
<dbReference type="InterPro" id="IPR051125">
    <property type="entry name" value="ABC-4/HrtB_transporter"/>
</dbReference>
<feature type="domain" description="ABC3 transporter permease C-terminal" evidence="12">
    <location>
        <begin position="246"/>
        <end position="356"/>
    </location>
</feature>
<reference evidence="13 14" key="1">
    <citation type="submission" date="2023-04" db="EMBL/GenBank/DDBJ databases">
        <title>Ectobacillus antri isolated from activated sludge.</title>
        <authorList>
            <person name="Yan P."/>
            <person name="Liu X."/>
        </authorList>
    </citation>
    <scope>NUCLEOTIDE SEQUENCE [LARGE SCALE GENOMIC DNA]</scope>
    <source>
        <strain evidence="13 14">C18H</strain>
    </source>
</reference>
<feature type="transmembrane region" description="Helical" evidence="11">
    <location>
        <begin position="15"/>
        <end position="41"/>
    </location>
</feature>